<dbReference type="PANTHER" id="PTHR12521:SF0">
    <property type="entry name" value="ADP-RIBOSE GLYCOHYDROLASE OARD1"/>
    <property type="match status" value="1"/>
</dbReference>
<organism evidence="1">
    <name type="scientific">marine sediment metagenome</name>
    <dbReference type="NCBI Taxonomy" id="412755"/>
    <lineage>
        <taxon>unclassified sequences</taxon>
        <taxon>metagenomes</taxon>
        <taxon>ecological metagenomes</taxon>
    </lineage>
</organism>
<dbReference type="EMBL" id="LAZR01000386">
    <property type="protein sequence ID" value="KKN71315.1"/>
    <property type="molecule type" value="Genomic_DNA"/>
</dbReference>
<reference evidence="1" key="1">
    <citation type="journal article" date="2015" name="Nature">
        <title>Complex archaea that bridge the gap between prokaryotes and eukaryotes.</title>
        <authorList>
            <person name="Spang A."/>
            <person name="Saw J.H."/>
            <person name="Jorgensen S.L."/>
            <person name="Zaremba-Niedzwiedzka K."/>
            <person name="Martijn J."/>
            <person name="Lind A.E."/>
            <person name="van Eijk R."/>
            <person name="Schleper C."/>
            <person name="Guy L."/>
            <person name="Ettema T.J."/>
        </authorList>
    </citation>
    <scope>NUCLEOTIDE SEQUENCE</scope>
</reference>
<dbReference type="InterPro" id="IPR050892">
    <property type="entry name" value="ADP-ribose_metab_enzymes"/>
</dbReference>
<dbReference type="Gene3D" id="3.40.220.10">
    <property type="entry name" value="Leucine Aminopeptidase, subunit E, domain 1"/>
    <property type="match status" value="1"/>
</dbReference>
<dbReference type="AlphaFoldDB" id="A0A0F9SQM0"/>
<protein>
    <recommendedName>
        <fullName evidence="2">Macro domain-containing protein</fullName>
    </recommendedName>
</protein>
<sequence>MLKELFNKDLWEFYDKGNWIAITTNNVVKTNGEAVMGKGVALEAANKFPTLAQELGRYLRLLGDNIPYIFPHFNLITFPTKHHYREDSSLELIKSSTEFLIKWLKGHPEIKTIYMPRPGCGNGNLHWADVKALLEPSLDDRFIVVSL</sequence>
<dbReference type="SUPFAM" id="SSF52949">
    <property type="entry name" value="Macro domain-like"/>
    <property type="match status" value="1"/>
</dbReference>
<proteinExistence type="predicted"/>
<evidence type="ECO:0000313" key="1">
    <source>
        <dbReference type="EMBL" id="KKN71315.1"/>
    </source>
</evidence>
<gene>
    <name evidence="1" type="ORF">LCGC14_0422250</name>
</gene>
<dbReference type="GO" id="GO:0140291">
    <property type="term" value="P:peptidyl-glutamate ADP-deribosylation"/>
    <property type="evidence" value="ECO:0007669"/>
    <property type="project" value="TreeGrafter"/>
</dbReference>
<accession>A0A0F9SQM0</accession>
<dbReference type="PANTHER" id="PTHR12521">
    <property type="entry name" value="PROTEIN C6ORF130"/>
    <property type="match status" value="1"/>
</dbReference>
<name>A0A0F9SQM0_9ZZZZ</name>
<evidence type="ECO:0008006" key="2">
    <source>
        <dbReference type="Google" id="ProtNLM"/>
    </source>
</evidence>
<comment type="caution">
    <text evidence="1">The sequence shown here is derived from an EMBL/GenBank/DDBJ whole genome shotgun (WGS) entry which is preliminary data.</text>
</comment>
<dbReference type="InterPro" id="IPR043472">
    <property type="entry name" value="Macro_dom-like"/>
</dbReference>